<protein>
    <submittedName>
        <fullName evidence="3">Peptidoglycan-binding protein</fullName>
    </submittedName>
</protein>
<sequence length="125" mass="13808">MLNSRLFSQSLQLRQASVNKSVLKNGDKGNGVSLYQAALIRCGHPMPLTTRNQSTYPDGIFGKETEDRTRQFQRENGLYADGVVGKNTLGVLDTIVAKAESGLHDDNPFQRHPRTYQSKESGGVK</sequence>
<organism evidence="3 4">
    <name type="scientific">Roseibium aggregatum</name>
    <dbReference type="NCBI Taxonomy" id="187304"/>
    <lineage>
        <taxon>Bacteria</taxon>
        <taxon>Pseudomonadati</taxon>
        <taxon>Pseudomonadota</taxon>
        <taxon>Alphaproteobacteria</taxon>
        <taxon>Hyphomicrobiales</taxon>
        <taxon>Stappiaceae</taxon>
        <taxon>Roseibium</taxon>
    </lineage>
</organism>
<evidence type="ECO:0000256" key="1">
    <source>
        <dbReference type="SAM" id="MobiDB-lite"/>
    </source>
</evidence>
<feature type="region of interest" description="Disordered" evidence="1">
    <location>
        <begin position="102"/>
        <end position="125"/>
    </location>
</feature>
<gene>
    <name evidence="3" type="ORF">JF539_03745</name>
</gene>
<dbReference type="AlphaFoldDB" id="A0A939EBE2"/>
<feature type="domain" description="Peptidoglycan binding-like" evidence="2">
    <location>
        <begin position="29"/>
        <end position="92"/>
    </location>
</feature>
<accession>A0A939EBE2</accession>
<name>A0A939EBE2_9HYPH</name>
<dbReference type="InterPro" id="IPR036366">
    <property type="entry name" value="PGBDSf"/>
</dbReference>
<feature type="compositionally biased region" description="Polar residues" evidence="1">
    <location>
        <begin position="115"/>
        <end position="125"/>
    </location>
</feature>
<dbReference type="SUPFAM" id="SSF47090">
    <property type="entry name" value="PGBD-like"/>
    <property type="match status" value="1"/>
</dbReference>
<dbReference type="EMBL" id="JAEKJZ010000001">
    <property type="protein sequence ID" value="MBN9669439.1"/>
    <property type="molecule type" value="Genomic_DNA"/>
</dbReference>
<evidence type="ECO:0000259" key="2">
    <source>
        <dbReference type="Pfam" id="PF01471"/>
    </source>
</evidence>
<comment type="caution">
    <text evidence="3">The sequence shown here is derived from an EMBL/GenBank/DDBJ whole genome shotgun (WGS) entry which is preliminary data.</text>
</comment>
<evidence type="ECO:0000313" key="4">
    <source>
        <dbReference type="Proteomes" id="UP000664096"/>
    </source>
</evidence>
<proteinExistence type="predicted"/>
<dbReference type="RefSeq" id="WP_207139004.1">
    <property type="nucleotide sequence ID" value="NZ_JAEKJZ010000001.1"/>
</dbReference>
<dbReference type="Pfam" id="PF01471">
    <property type="entry name" value="PG_binding_1"/>
    <property type="match status" value="1"/>
</dbReference>
<dbReference type="Proteomes" id="UP000664096">
    <property type="component" value="Unassembled WGS sequence"/>
</dbReference>
<evidence type="ECO:0000313" key="3">
    <source>
        <dbReference type="EMBL" id="MBN9669439.1"/>
    </source>
</evidence>
<dbReference type="InterPro" id="IPR036365">
    <property type="entry name" value="PGBD-like_sf"/>
</dbReference>
<reference evidence="3" key="1">
    <citation type="submission" date="2020-12" db="EMBL/GenBank/DDBJ databases">
        <title>Oil enriched cultivation method for isolating marine PHA-producing bacteria.</title>
        <authorList>
            <person name="Zheng W."/>
            <person name="Yu S."/>
            <person name="Huang Y."/>
        </authorList>
    </citation>
    <scope>NUCLEOTIDE SEQUENCE</scope>
    <source>
        <strain evidence="3">SY-2-12</strain>
    </source>
</reference>
<dbReference type="InterPro" id="IPR002477">
    <property type="entry name" value="Peptidoglycan-bd-like"/>
</dbReference>
<dbReference type="Gene3D" id="1.10.101.10">
    <property type="entry name" value="PGBD-like superfamily/PGBD"/>
    <property type="match status" value="1"/>
</dbReference>